<dbReference type="SUPFAM" id="SSF52799">
    <property type="entry name" value="(Phosphotyrosine protein) phosphatases II"/>
    <property type="match status" value="1"/>
</dbReference>
<dbReference type="Proteomes" id="UP000663864">
    <property type="component" value="Unassembled WGS sequence"/>
</dbReference>
<feature type="domain" description="Tyrosine specific protein phosphatases" evidence="11">
    <location>
        <begin position="312"/>
        <end position="344"/>
    </location>
</feature>
<dbReference type="GO" id="GO:0016020">
    <property type="term" value="C:membrane"/>
    <property type="evidence" value="ECO:0007669"/>
    <property type="project" value="TreeGrafter"/>
</dbReference>
<dbReference type="GO" id="GO:0010506">
    <property type="term" value="P:regulation of autophagy"/>
    <property type="evidence" value="ECO:0007669"/>
    <property type="project" value="TreeGrafter"/>
</dbReference>
<evidence type="ECO:0000256" key="7">
    <source>
        <dbReference type="PIRSR" id="PIRSR630564-1"/>
    </source>
</evidence>
<dbReference type="Gene3D" id="3.90.190.10">
    <property type="entry name" value="Protein tyrosine phosphatase superfamily"/>
    <property type="match status" value="1"/>
</dbReference>
<dbReference type="PROSITE" id="PS50023">
    <property type="entry name" value="LIM_DOMAIN_2"/>
    <property type="match status" value="1"/>
</dbReference>
<evidence type="ECO:0000256" key="9">
    <source>
        <dbReference type="PROSITE-ProRule" id="PRU00125"/>
    </source>
</evidence>
<dbReference type="InterPro" id="IPR016130">
    <property type="entry name" value="Tyr_Pase_AS"/>
</dbReference>
<dbReference type="PANTHER" id="PTHR10807">
    <property type="entry name" value="MYOTUBULARIN-RELATED"/>
    <property type="match status" value="1"/>
</dbReference>
<feature type="domain" description="LIM zinc-binding" evidence="10">
    <location>
        <begin position="513"/>
        <end position="577"/>
    </location>
</feature>
<accession>A0A815L1B3</accession>
<dbReference type="InterPro" id="IPR010569">
    <property type="entry name" value="Myotubularin-like_Pase_dom"/>
</dbReference>
<dbReference type="SMART" id="SM00404">
    <property type="entry name" value="PTPc_motif"/>
    <property type="match status" value="1"/>
</dbReference>
<feature type="active site" description="Phosphocysteine intermediate" evidence="7">
    <location>
        <position position="331"/>
    </location>
</feature>
<evidence type="ECO:0000313" key="14">
    <source>
        <dbReference type="EMBL" id="CAF3604059.1"/>
    </source>
</evidence>
<evidence type="ECO:0000313" key="15">
    <source>
        <dbReference type="Proteomes" id="UP000663864"/>
    </source>
</evidence>
<dbReference type="EMBL" id="CAJNOT010003742">
    <property type="protein sequence ID" value="CAF1398261.1"/>
    <property type="molecule type" value="Genomic_DNA"/>
</dbReference>
<dbReference type="PROSITE" id="PS50056">
    <property type="entry name" value="TYR_PHOSPHATASE_2"/>
    <property type="match status" value="1"/>
</dbReference>
<protein>
    <recommendedName>
        <fullName evidence="16">Phosphatidylinositol-3-phosphatase</fullName>
    </recommendedName>
</protein>
<dbReference type="GO" id="GO:0005737">
    <property type="term" value="C:cytoplasm"/>
    <property type="evidence" value="ECO:0007669"/>
    <property type="project" value="TreeGrafter"/>
</dbReference>
<dbReference type="GO" id="GO:0004438">
    <property type="term" value="F:phosphatidylinositol-3-phosphate phosphatase activity"/>
    <property type="evidence" value="ECO:0007669"/>
    <property type="project" value="TreeGrafter"/>
</dbReference>
<comment type="subcellular location">
    <subcellularLocation>
        <location evidence="1">Endomembrane system</location>
        <topology evidence="1">Peripheral membrane protein</topology>
    </subcellularLocation>
</comment>
<dbReference type="InterPro" id="IPR029021">
    <property type="entry name" value="Prot-tyrosine_phosphatase-like"/>
</dbReference>
<feature type="domain" description="Myotubularin phosphatase" evidence="12">
    <location>
        <begin position="118"/>
        <end position="511"/>
    </location>
</feature>
<reference evidence="13" key="1">
    <citation type="submission" date="2021-02" db="EMBL/GenBank/DDBJ databases">
        <authorList>
            <person name="Nowell W R."/>
        </authorList>
    </citation>
    <scope>NUCLEOTIDE SEQUENCE</scope>
</reference>
<dbReference type="InterPro" id="IPR000387">
    <property type="entry name" value="Tyr_Pase_dom"/>
</dbReference>
<dbReference type="Pfam" id="PF06602">
    <property type="entry name" value="Myotub-related"/>
    <property type="match status" value="1"/>
</dbReference>
<evidence type="ECO:0000256" key="1">
    <source>
        <dbReference type="ARBA" id="ARBA00004184"/>
    </source>
</evidence>
<dbReference type="GO" id="GO:0019903">
    <property type="term" value="F:protein phosphatase binding"/>
    <property type="evidence" value="ECO:0007669"/>
    <property type="project" value="TreeGrafter"/>
</dbReference>
<dbReference type="EMBL" id="CAJOBD010000175">
    <property type="protein sequence ID" value="CAF3604059.1"/>
    <property type="molecule type" value="Genomic_DNA"/>
</dbReference>
<feature type="binding site" evidence="8">
    <location>
        <begin position="331"/>
        <end position="337"/>
    </location>
    <ligand>
        <name>substrate</name>
    </ligand>
</feature>
<evidence type="ECO:0000259" key="11">
    <source>
        <dbReference type="PROSITE" id="PS50056"/>
    </source>
</evidence>
<dbReference type="SMART" id="SM00132">
    <property type="entry name" value="LIM"/>
    <property type="match status" value="1"/>
</dbReference>
<dbReference type="PROSITE" id="PS00383">
    <property type="entry name" value="TYR_PHOSPHATASE_1"/>
    <property type="match status" value="1"/>
</dbReference>
<name>A0A815L1B3_9BILA</name>
<dbReference type="GO" id="GO:0012505">
    <property type="term" value="C:endomembrane system"/>
    <property type="evidence" value="ECO:0007669"/>
    <property type="project" value="UniProtKB-SubCell"/>
</dbReference>
<evidence type="ECO:0000256" key="3">
    <source>
        <dbReference type="ARBA" id="ARBA00022723"/>
    </source>
</evidence>
<evidence type="ECO:0000256" key="6">
    <source>
        <dbReference type="ARBA" id="ARBA00023098"/>
    </source>
</evidence>
<dbReference type="InterPro" id="IPR030564">
    <property type="entry name" value="Myotubularin"/>
</dbReference>
<dbReference type="GO" id="GO:0046856">
    <property type="term" value="P:phosphatidylinositol dephosphorylation"/>
    <property type="evidence" value="ECO:0007669"/>
    <property type="project" value="TreeGrafter"/>
</dbReference>
<proteinExistence type="inferred from homology"/>
<evidence type="ECO:0000256" key="4">
    <source>
        <dbReference type="ARBA" id="ARBA00022833"/>
    </source>
</evidence>
<comment type="similarity">
    <text evidence="2">Belongs to the protein-tyrosine phosphatase family. Non-receptor class myotubularin subfamily.</text>
</comment>
<evidence type="ECO:0008006" key="16">
    <source>
        <dbReference type="Google" id="ProtNLM"/>
    </source>
</evidence>
<keyword evidence="4 9" id="KW-0862">Zinc</keyword>
<evidence type="ECO:0000256" key="2">
    <source>
        <dbReference type="ARBA" id="ARBA00007471"/>
    </source>
</evidence>
<gene>
    <name evidence="14" type="ORF">JBS370_LOCUS3943</name>
    <name evidence="13" type="ORF">ZHD862_LOCUS32989</name>
</gene>
<evidence type="ECO:0000259" key="10">
    <source>
        <dbReference type="PROSITE" id="PS50023"/>
    </source>
</evidence>
<sequence length="604" mass="70062">MDIPFTLLAGEAYIKPERLVDNIIHLTTYRLFISTTKPTNSSIDCPIRSIDSIVEIDIKDEIYLYIHCKHIRSFRLKFFTKNQRRYWLRKLNDMIAVPKCLSDLFTIKFKLDIRKDEHSYHDHLNDELIRLQLDTHPWRLTDINQNYELCSSYPKYCVVPSTITNEEIIEAAKFRLYKQFPTIVWRHSNGAIIVRAGQPEVGWPFRRSKEDEKMIQAIINACNGTLTTNFIHGETSSSRLLILHAASRDAAIENCVKYYTDCDVKFMNLPDIHAISSNVRMLRAINVTQSEDSLLRLASTRWLYNLSALMNVAFLVVVNVDKDNRSVLVHCSNGQGRTSQIITLAEIMLDSHYRTISGFQILVEREWIQFEHKFGDHCGHNVDANGSNDCDLVFLQWLDCIYQLLMQNQAAFQFNEIFLRELAAHVFTGLYGTFLCNTDLERTTANSERKTSTTQLINPSFDERKQVLYPLCSISDLHFWSELYLCGAQSTPGLFEHASSEGHSSIINDFFSNYCDTCGERIEPDQPQKMHESQHWHATGECYYCYTCRIPLNNRGFFPHYGELFCSNKCASQRDDAFNKEKKTLTRQDDASTSKKMNKKIKFY</sequence>
<dbReference type="InterPro" id="IPR003595">
    <property type="entry name" value="Tyr_Pase_cat"/>
</dbReference>
<keyword evidence="5 9" id="KW-0440">LIM domain</keyword>
<dbReference type="Proteomes" id="UP000663836">
    <property type="component" value="Unassembled WGS sequence"/>
</dbReference>
<organism evidence="13 15">
    <name type="scientific">Rotaria sordida</name>
    <dbReference type="NCBI Taxonomy" id="392033"/>
    <lineage>
        <taxon>Eukaryota</taxon>
        <taxon>Metazoa</taxon>
        <taxon>Spiralia</taxon>
        <taxon>Gnathifera</taxon>
        <taxon>Rotifera</taxon>
        <taxon>Eurotatoria</taxon>
        <taxon>Bdelloidea</taxon>
        <taxon>Philodinida</taxon>
        <taxon>Philodinidae</taxon>
        <taxon>Rotaria</taxon>
    </lineage>
</organism>
<dbReference type="PANTHER" id="PTHR10807:SF75">
    <property type="entry name" value="PHOSPHATIDYLINOSITOL-3-PHOSPHATE PHOSPHATASE"/>
    <property type="match status" value="1"/>
</dbReference>
<dbReference type="AlphaFoldDB" id="A0A815L1B3"/>
<evidence type="ECO:0000256" key="5">
    <source>
        <dbReference type="ARBA" id="ARBA00023038"/>
    </source>
</evidence>
<dbReference type="PROSITE" id="PS51339">
    <property type="entry name" value="PPASE_MYOTUBULARIN"/>
    <property type="match status" value="1"/>
</dbReference>
<evidence type="ECO:0000256" key="8">
    <source>
        <dbReference type="PIRSR" id="PIRSR630564-2"/>
    </source>
</evidence>
<dbReference type="GO" id="GO:0046872">
    <property type="term" value="F:metal ion binding"/>
    <property type="evidence" value="ECO:0007669"/>
    <property type="project" value="UniProtKB-KW"/>
</dbReference>
<comment type="caution">
    <text evidence="13">The sequence shown here is derived from an EMBL/GenBank/DDBJ whole genome shotgun (WGS) entry which is preliminary data.</text>
</comment>
<evidence type="ECO:0000259" key="12">
    <source>
        <dbReference type="PROSITE" id="PS51339"/>
    </source>
</evidence>
<keyword evidence="3 9" id="KW-0479">Metal-binding</keyword>
<dbReference type="Gene3D" id="2.10.110.10">
    <property type="entry name" value="Cysteine Rich Protein"/>
    <property type="match status" value="1"/>
</dbReference>
<evidence type="ECO:0000313" key="13">
    <source>
        <dbReference type="EMBL" id="CAF1398261.1"/>
    </source>
</evidence>
<dbReference type="GO" id="GO:0052629">
    <property type="term" value="F:phosphatidylinositol-3,5-bisphosphate 3-phosphatase activity"/>
    <property type="evidence" value="ECO:0007669"/>
    <property type="project" value="TreeGrafter"/>
</dbReference>
<dbReference type="SUPFAM" id="SSF50729">
    <property type="entry name" value="PH domain-like"/>
    <property type="match status" value="1"/>
</dbReference>
<keyword evidence="6" id="KW-0443">Lipid metabolism</keyword>
<dbReference type="InterPro" id="IPR001781">
    <property type="entry name" value="Znf_LIM"/>
</dbReference>